<dbReference type="GeneID" id="97133749"/>
<proteinExistence type="predicted"/>
<evidence type="ECO:0000313" key="2">
    <source>
        <dbReference type="Proteomes" id="UP000577724"/>
    </source>
</evidence>
<accession>A0ABX2MSV4</accession>
<comment type="caution">
    <text evidence="1">The sequence shown here is derived from an EMBL/GenBank/DDBJ whole genome shotgun (WGS) entry which is preliminary data.</text>
</comment>
<dbReference type="Proteomes" id="UP000577724">
    <property type="component" value="Unassembled WGS sequence"/>
</dbReference>
<reference evidence="1 2" key="1">
    <citation type="submission" date="2020-05" db="EMBL/GenBank/DDBJ databases">
        <title>Genome Sequencing of Type Strains.</title>
        <authorList>
            <person name="Lemaire J.F."/>
            <person name="Inderbitzin P."/>
            <person name="Gregorio O.A."/>
            <person name="Collins S.B."/>
            <person name="Wespe N."/>
            <person name="Knight-Connoni V."/>
        </authorList>
    </citation>
    <scope>NUCLEOTIDE SEQUENCE [LARGE SCALE GENOMIC DNA]</scope>
    <source>
        <strain evidence="1 2">DSM 19942</strain>
    </source>
</reference>
<name>A0ABX2MSV4_9BACL</name>
<organism evidence="1 2">
    <name type="scientific">Paenibacillus taichungensis</name>
    <dbReference type="NCBI Taxonomy" id="484184"/>
    <lineage>
        <taxon>Bacteria</taxon>
        <taxon>Bacillati</taxon>
        <taxon>Bacillota</taxon>
        <taxon>Bacilli</taxon>
        <taxon>Bacillales</taxon>
        <taxon>Paenibacillaceae</taxon>
        <taxon>Paenibacillus</taxon>
    </lineage>
</organism>
<gene>
    <name evidence="1" type="ORF">HP548_23655</name>
</gene>
<sequence length="208" mass="24667">MLYFQQASFSAYAKNIIVKLDVFPWHGYRDLQNYSFVFSIYPEREPDDDLSYVDIKIIHDSKLQAMNKDVFKLDKYIFTEGSLIINEVIEIVQEETRFQTQYVAILKKQVSPIKGRYVGTRNVLLFANNLDGEGLSDRYSAYYAKGFEASVAWQKAELEYYHYMEMYFSIHNSPIGDQFKKLVDERKLEMKAKWELYLDASKREYLEL</sequence>
<evidence type="ECO:0000313" key="1">
    <source>
        <dbReference type="EMBL" id="NUU57081.1"/>
    </source>
</evidence>
<dbReference type="EMBL" id="JABMCC010000118">
    <property type="protein sequence ID" value="NUU57081.1"/>
    <property type="molecule type" value="Genomic_DNA"/>
</dbReference>
<keyword evidence="2" id="KW-1185">Reference proteome</keyword>
<dbReference type="RefSeq" id="WP_175383075.1">
    <property type="nucleotide sequence ID" value="NZ_CBCRYD010000023.1"/>
</dbReference>
<protein>
    <submittedName>
        <fullName evidence="1">Uncharacterized protein</fullName>
    </submittedName>
</protein>